<feature type="signal peptide" evidence="3">
    <location>
        <begin position="1"/>
        <end position="28"/>
    </location>
</feature>
<sequence>MTIALKNTVSRLATAAAVVLGLSAPAWAATEIEWWDFLAGGDGVRMKALIQEFNAEHPDINIKGTTLEWGLPFYTKVRTSVAVGEGPDIMTYHLSRLPLALEEGTLSPITAEDLETAGISSGDFFEASIAAASDADGQLMAVPFDIHAIVMYYNRTALEGTEWLGDDGNLTNLDSVEDMTALLTWAKGQGYSDPLSFQSEGGGGTWRVFYTLLSQQGGEMLTDGEVLAGDNFDKAVKAISIMADWRAAGLIPEQASYEASVALFSGKKSVLHMNGVWEVPTFKDSTEADTLGFDWFANEIPQLLEQPATWADSHAFAIPANPEMSAEQRAAVMTVIGWMEKHSLAWAGAGHIPAYKPTVDSDDYAALQPNATYASLAEHASFDPRSKIAGVASPIYNAVDTLIAPAVHGFLSPEEAAQQMKDELSSMLN</sequence>
<proteinExistence type="inferred from homology"/>
<dbReference type="Proteomes" id="UP000675940">
    <property type="component" value="Unassembled WGS sequence"/>
</dbReference>
<dbReference type="InterPro" id="IPR050490">
    <property type="entry name" value="Bact_solute-bd_prot1"/>
</dbReference>
<name>A0A940MVN6_9RHOB</name>
<comment type="subcellular location">
    <subcellularLocation>
        <location evidence="1">Periplasm</location>
    </subcellularLocation>
</comment>
<comment type="caution">
    <text evidence="4">The sequence shown here is derived from an EMBL/GenBank/DDBJ whole genome shotgun (WGS) entry which is preliminary data.</text>
</comment>
<dbReference type="RefSeq" id="WP_209363471.1">
    <property type="nucleotide sequence ID" value="NZ_JAGISH010000017.1"/>
</dbReference>
<protein>
    <submittedName>
        <fullName evidence="4">Extracellular solute-binding protein</fullName>
    </submittedName>
</protein>
<dbReference type="SUPFAM" id="SSF53850">
    <property type="entry name" value="Periplasmic binding protein-like II"/>
    <property type="match status" value="1"/>
</dbReference>
<reference evidence="4" key="1">
    <citation type="submission" date="2021-03" db="EMBL/GenBank/DDBJ databases">
        <title>Sagittula salina sp. nov. strain M10.9X isolated from the marine waste.</title>
        <authorList>
            <person name="Satari L."/>
            <person name="Molina-Menor E."/>
            <person name="Vidal-Verdu A."/>
            <person name="Pascual J."/>
            <person name="Pereto J."/>
            <person name="Porcar M."/>
        </authorList>
    </citation>
    <scope>NUCLEOTIDE SEQUENCE</scope>
    <source>
        <strain evidence="4">M10.9X</strain>
    </source>
</reference>
<evidence type="ECO:0000313" key="4">
    <source>
        <dbReference type="EMBL" id="MBP0484797.1"/>
    </source>
</evidence>
<dbReference type="PANTHER" id="PTHR43649:SF14">
    <property type="entry name" value="BLR3389 PROTEIN"/>
    <property type="match status" value="1"/>
</dbReference>
<evidence type="ECO:0000313" key="5">
    <source>
        <dbReference type="Proteomes" id="UP000675940"/>
    </source>
</evidence>
<evidence type="ECO:0000256" key="2">
    <source>
        <dbReference type="ARBA" id="ARBA00008520"/>
    </source>
</evidence>
<dbReference type="Pfam" id="PF01547">
    <property type="entry name" value="SBP_bac_1"/>
    <property type="match status" value="1"/>
</dbReference>
<gene>
    <name evidence="4" type="ORF">J5474_20190</name>
</gene>
<dbReference type="Gene3D" id="3.40.190.10">
    <property type="entry name" value="Periplasmic binding protein-like II"/>
    <property type="match status" value="1"/>
</dbReference>
<dbReference type="EMBL" id="JAGISH010000017">
    <property type="protein sequence ID" value="MBP0484797.1"/>
    <property type="molecule type" value="Genomic_DNA"/>
</dbReference>
<evidence type="ECO:0000256" key="1">
    <source>
        <dbReference type="ARBA" id="ARBA00004418"/>
    </source>
</evidence>
<accession>A0A940MVN6</accession>
<dbReference type="InterPro" id="IPR006059">
    <property type="entry name" value="SBP"/>
</dbReference>
<comment type="similarity">
    <text evidence="2">Belongs to the bacterial solute-binding protein 1 family.</text>
</comment>
<feature type="chain" id="PRO_5037427956" evidence="3">
    <location>
        <begin position="29"/>
        <end position="429"/>
    </location>
</feature>
<evidence type="ECO:0000256" key="3">
    <source>
        <dbReference type="SAM" id="SignalP"/>
    </source>
</evidence>
<organism evidence="4 5">
    <name type="scientific">Sagittula salina</name>
    <dbReference type="NCBI Taxonomy" id="2820268"/>
    <lineage>
        <taxon>Bacteria</taxon>
        <taxon>Pseudomonadati</taxon>
        <taxon>Pseudomonadota</taxon>
        <taxon>Alphaproteobacteria</taxon>
        <taxon>Rhodobacterales</taxon>
        <taxon>Roseobacteraceae</taxon>
        <taxon>Sagittula</taxon>
    </lineage>
</organism>
<dbReference type="AlphaFoldDB" id="A0A940MVN6"/>
<dbReference type="PANTHER" id="PTHR43649">
    <property type="entry name" value="ARABINOSE-BINDING PROTEIN-RELATED"/>
    <property type="match status" value="1"/>
</dbReference>
<keyword evidence="5" id="KW-1185">Reference proteome</keyword>
<dbReference type="GO" id="GO:0042597">
    <property type="term" value="C:periplasmic space"/>
    <property type="evidence" value="ECO:0007669"/>
    <property type="project" value="UniProtKB-SubCell"/>
</dbReference>
<keyword evidence="3" id="KW-0732">Signal</keyword>